<dbReference type="PANTHER" id="PTHR21580:SF28">
    <property type="entry name" value="BOREALIN N-TERMINAL DOMAIN-CONTAINING PROTEIN-RELATED"/>
    <property type="match status" value="1"/>
</dbReference>
<accession>A0A699ZCB8</accession>
<comment type="caution">
    <text evidence="2">The sequence shown here is derived from an EMBL/GenBank/DDBJ whole genome shotgun (WGS) entry which is preliminary data.</text>
</comment>
<feature type="non-terminal residue" evidence="2">
    <location>
        <position position="1"/>
    </location>
</feature>
<dbReference type="PANTHER" id="PTHR21580">
    <property type="entry name" value="SHIPPO-1-RELATED"/>
    <property type="match status" value="1"/>
</dbReference>
<feature type="region of interest" description="Disordered" evidence="1">
    <location>
        <begin position="78"/>
        <end position="133"/>
    </location>
</feature>
<reference evidence="2 3" key="1">
    <citation type="submission" date="2020-02" db="EMBL/GenBank/DDBJ databases">
        <title>Draft genome sequence of Haematococcus lacustris strain NIES-144.</title>
        <authorList>
            <person name="Morimoto D."/>
            <person name="Nakagawa S."/>
            <person name="Yoshida T."/>
            <person name="Sawayama S."/>
        </authorList>
    </citation>
    <scope>NUCLEOTIDE SEQUENCE [LARGE SCALE GENOMIC DNA]</scope>
    <source>
        <strain evidence="2 3">NIES-144</strain>
    </source>
</reference>
<proteinExistence type="predicted"/>
<dbReference type="Proteomes" id="UP000485058">
    <property type="component" value="Unassembled WGS sequence"/>
</dbReference>
<name>A0A699ZCB8_HAELA</name>
<dbReference type="Pfam" id="PF07004">
    <property type="entry name" value="SHIPPO-rpt"/>
    <property type="match status" value="6"/>
</dbReference>
<keyword evidence="3" id="KW-1185">Reference proteome</keyword>
<organism evidence="2 3">
    <name type="scientific">Haematococcus lacustris</name>
    <name type="common">Green alga</name>
    <name type="synonym">Haematococcus pluvialis</name>
    <dbReference type="NCBI Taxonomy" id="44745"/>
    <lineage>
        <taxon>Eukaryota</taxon>
        <taxon>Viridiplantae</taxon>
        <taxon>Chlorophyta</taxon>
        <taxon>core chlorophytes</taxon>
        <taxon>Chlorophyceae</taxon>
        <taxon>CS clade</taxon>
        <taxon>Chlamydomonadales</taxon>
        <taxon>Haematococcaceae</taxon>
        <taxon>Haematococcus</taxon>
    </lineage>
</organism>
<dbReference type="AlphaFoldDB" id="A0A699ZCB8"/>
<feature type="non-terminal residue" evidence="2">
    <location>
        <position position="267"/>
    </location>
</feature>
<dbReference type="EMBL" id="BLLF01001027">
    <property type="protein sequence ID" value="GFH16638.1"/>
    <property type="molecule type" value="Genomic_DNA"/>
</dbReference>
<sequence>PAATIAGRPKPLVPEALPGPADYQQLHKPGKGAPAFTISARTERPANLDVPAPGEYDVPPAWTTGPAVSMAARPANKVLRDIGPGPGEYDPPRSCGMPLDGPAFSLATRPVVKPLPDSPGPGEYHTSPEKANGPAYTMVPRPLTMFATVAANAALLPGPGQYDMLAAPRPGSPSAPAYTMQGRTHAPEAAQVPGPGQYDVPGDLQGSGPAFTMASKAPDVAAPSSPGPAAYTVEDSMLRPAAPAFTMGVRRAELAASEGGPAPGDYE</sequence>
<evidence type="ECO:0000313" key="3">
    <source>
        <dbReference type="Proteomes" id="UP000485058"/>
    </source>
</evidence>
<feature type="region of interest" description="Disordered" evidence="1">
    <location>
        <begin position="1"/>
        <end position="34"/>
    </location>
</feature>
<gene>
    <name evidence="2" type="ORF">HaLaN_13096</name>
</gene>
<evidence type="ECO:0000256" key="1">
    <source>
        <dbReference type="SAM" id="MobiDB-lite"/>
    </source>
</evidence>
<evidence type="ECO:0000313" key="2">
    <source>
        <dbReference type="EMBL" id="GFH16638.1"/>
    </source>
</evidence>
<protein>
    <submittedName>
        <fullName evidence="2">Uncharacterized protein</fullName>
    </submittedName>
</protein>
<dbReference type="InterPro" id="IPR051291">
    <property type="entry name" value="CIMAP"/>
</dbReference>
<dbReference type="InterPro" id="IPR010736">
    <property type="entry name" value="SHIPPO-rpt"/>
</dbReference>
<feature type="region of interest" description="Disordered" evidence="1">
    <location>
        <begin position="197"/>
        <end position="232"/>
    </location>
</feature>